<dbReference type="Proteomes" id="UP000595332">
    <property type="component" value="Chromosome"/>
</dbReference>
<proteinExistence type="predicted"/>
<dbReference type="EMBL" id="AP014546">
    <property type="protein sequence ID" value="BBB29412.1"/>
    <property type="molecule type" value="Genomic_DNA"/>
</dbReference>
<dbReference type="KEGG" id="njp:NEJAP_1460"/>
<dbReference type="AlphaFoldDB" id="A0A7R6PN22"/>
<protein>
    <submittedName>
        <fullName evidence="1">Uncharacterized protein</fullName>
    </submittedName>
</protein>
<evidence type="ECO:0000313" key="2">
    <source>
        <dbReference type="Proteomes" id="UP000595332"/>
    </source>
</evidence>
<dbReference type="RefSeq" id="WP_201350035.1">
    <property type="nucleotide sequence ID" value="NZ_AP014546.1"/>
</dbReference>
<evidence type="ECO:0000313" key="1">
    <source>
        <dbReference type="EMBL" id="BBB29412.1"/>
    </source>
</evidence>
<keyword evidence="2" id="KW-1185">Reference proteome</keyword>
<name>A0A7R6PN22_9GAMM</name>
<accession>A0A7R6PN22</accession>
<organism evidence="1 2">
    <name type="scientific">Neptunomonas japonica JAMM 1380</name>
    <dbReference type="NCBI Taxonomy" id="1441457"/>
    <lineage>
        <taxon>Bacteria</taxon>
        <taxon>Pseudomonadati</taxon>
        <taxon>Pseudomonadota</taxon>
        <taxon>Gammaproteobacteria</taxon>
        <taxon>Oceanospirillales</taxon>
        <taxon>Oceanospirillaceae</taxon>
        <taxon>Neptunomonas</taxon>
    </lineage>
</organism>
<sequence>MSFDAQKLFELLPAIHRIRDAELAKSLGLERGPLEELVAVLAEQIDVAEESLDQLYDDLFVETCADWIVPYIGDLIGYHSLHNVVAKVASPRAEVAHTIALRRRKGTALVLEQLARDVTAWDARVVEYFQRINTTQYMNHIRPHNLQSPDLRKSEALEWIGTGFETANRTINVRRVESLGRHNIPNIGLHLWRIKAYPRSQTPAYRAGPHRYFINPLGYDAPLYNHPQAEDDISHLAEPDNVPLPLSRRRMHRYLERYVAQRPSVGEPLDNPTPSVVLRVDGVMIERDKIRVCNLSDEGATWANMPPSSGNYAIDPALGRVALPADVNDPTDVRLTWYEGFSTDVGGGEYERGESLPTPLEGTQLVRVPDDHSTLAAALLDISGDGVIEITDNSRYSESLEINVVANGHVEIRAMNNRRPVLELAGMIIRGDSNSSCTLNGLLMSGAPMVIPDELGNALSQLHILHTTLVPGIALNANGSPQHSGEASIESALTGLKIQITRSIIGAVRTHARSQVDAEDSFIDANMPENVAFAAADGEASGAELSLVACTVVGKVHASEFSLVSNSILFSALASGDSWISPVRVVRKQAGCVRFSWLPFNSIVPARYRCQPDSLQAAQSIVPHFTSLHYGTAAYGQLSSSTADQIVRGADDESEMGAFHHLYASQRETNLHIRLAEYLRVGMSAGIFLRIVREYRL</sequence>
<reference evidence="1 2" key="1">
    <citation type="journal article" date="2008" name="Int. J. Syst. Evol. Microbiol.">
        <title>Neptunomonas japonica sp. nov., an Osedax japonicus symbiont-like bacterium isolated from sediment adjacent to sperm whale carcasses off Kagoshima, Japan.</title>
        <authorList>
            <person name="Miyazaki M."/>
            <person name="Nogi Y."/>
            <person name="Fujiwara Y."/>
            <person name="Kawato M."/>
            <person name="Kubokawa K."/>
            <person name="Horikoshi K."/>
        </authorList>
    </citation>
    <scope>NUCLEOTIDE SEQUENCE [LARGE SCALE GENOMIC DNA]</scope>
    <source>
        <strain evidence="1 2">JAMM 1380</strain>
    </source>
</reference>
<gene>
    <name evidence="1" type="ORF">NEJAP_1460</name>
</gene>